<evidence type="ECO:0000313" key="3">
    <source>
        <dbReference type="EMBL" id="PWY83830.1"/>
    </source>
</evidence>
<dbReference type="AlphaFoldDB" id="A0A317WI01"/>
<dbReference type="InterPro" id="IPR002575">
    <property type="entry name" value="Aminoglycoside_PTrfase"/>
</dbReference>
<dbReference type="SUPFAM" id="SSF56112">
    <property type="entry name" value="Protein kinase-like (PK-like)"/>
    <property type="match status" value="1"/>
</dbReference>
<gene>
    <name evidence="3" type="ORF">BO94DRAFT_566951</name>
</gene>
<dbReference type="OrthoDB" id="2906425at2759"/>
<proteinExistence type="predicted"/>
<dbReference type="InterPro" id="IPR011009">
    <property type="entry name" value="Kinase-like_dom_sf"/>
</dbReference>
<accession>A0A317WI01</accession>
<feature type="domain" description="Aminoglycoside phosphotransferase" evidence="2">
    <location>
        <begin position="216"/>
        <end position="270"/>
    </location>
</feature>
<dbReference type="PANTHER" id="PTHR21310:SF55">
    <property type="entry name" value="AMINOGLYCOSIDE PHOSPHOTRANSFERASE DOMAIN-CONTAINING PROTEIN"/>
    <property type="match status" value="1"/>
</dbReference>
<evidence type="ECO:0000259" key="2">
    <source>
        <dbReference type="Pfam" id="PF01636"/>
    </source>
</evidence>
<evidence type="ECO:0000313" key="4">
    <source>
        <dbReference type="Proteomes" id="UP000246702"/>
    </source>
</evidence>
<sequence length="305" mass="34868">MDDKRSRVSDYTVSEKTPATPRIPGKTVRRAWGFLHRALFYLSQHYCSWFNIPFNAQIVQLPFGLVMKWTDRTSIEEAAAAMQMAAAAGIPVPKFLSCGEHPADPFNRRISILMTRIPGVPLENSFDPLQVETEEPWLNELRTCVHSMRRWCLPNPTAICSPLGTCLRSPRIPSHIMGPFANTDDFYEYLLTPASSHGFESIVEYNQVLSCARRIQDRPHRIMFTHGDFKAHNIVVDDDGHLSGFSDWESAGWYPEYWEFTTAMRFGRGSWWFQVAEWMGGDQYADELASDIALNELTVDSYIAM</sequence>
<dbReference type="GO" id="GO:0016740">
    <property type="term" value="F:transferase activity"/>
    <property type="evidence" value="ECO:0007669"/>
    <property type="project" value="UniProtKB-KW"/>
</dbReference>
<keyword evidence="3" id="KW-0808">Transferase</keyword>
<dbReference type="STRING" id="1450535.A0A317WI01"/>
<dbReference type="PANTHER" id="PTHR21310">
    <property type="entry name" value="AMINOGLYCOSIDE PHOSPHOTRANSFERASE-RELATED-RELATED"/>
    <property type="match status" value="1"/>
</dbReference>
<dbReference type="Pfam" id="PF01636">
    <property type="entry name" value="APH"/>
    <property type="match status" value="1"/>
</dbReference>
<dbReference type="InterPro" id="IPR051678">
    <property type="entry name" value="AGP_Transferase"/>
</dbReference>
<dbReference type="Proteomes" id="UP000246702">
    <property type="component" value="Unassembled WGS sequence"/>
</dbReference>
<name>A0A317WI01_9EURO</name>
<dbReference type="Gene3D" id="3.90.1200.10">
    <property type="match status" value="1"/>
</dbReference>
<keyword evidence="4" id="KW-1185">Reference proteome</keyword>
<feature type="region of interest" description="Disordered" evidence="1">
    <location>
        <begin position="1"/>
        <end position="22"/>
    </location>
</feature>
<comment type="caution">
    <text evidence="3">The sequence shown here is derived from an EMBL/GenBank/DDBJ whole genome shotgun (WGS) entry which is preliminary data.</text>
</comment>
<dbReference type="GeneID" id="37116735"/>
<dbReference type="RefSeq" id="XP_025466298.1">
    <property type="nucleotide sequence ID" value="XM_025614592.1"/>
</dbReference>
<protein>
    <submittedName>
        <fullName evidence="3">Phosphotransferase family protein</fullName>
    </submittedName>
</protein>
<evidence type="ECO:0000256" key="1">
    <source>
        <dbReference type="SAM" id="MobiDB-lite"/>
    </source>
</evidence>
<reference evidence="3 4" key="1">
    <citation type="submission" date="2016-12" db="EMBL/GenBank/DDBJ databases">
        <title>The genomes of Aspergillus section Nigri reveals drivers in fungal speciation.</title>
        <authorList>
            <consortium name="DOE Joint Genome Institute"/>
            <person name="Vesth T.C."/>
            <person name="Nybo J."/>
            <person name="Theobald S."/>
            <person name="Brandl J."/>
            <person name="Frisvad J.C."/>
            <person name="Nielsen K.F."/>
            <person name="Lyhne E.K."/>
            <person name="Kogle M.E."/>
            <person name="Kuo A."/>
            <person name="Riley R."/>
            <person name="Clum A."/>
            <person name="Nolan M."/>
            <person name="Lipzen A."/>
            <person name="Salamov A."/>
            <person name="Henrissat B."/>
            <person name="Wiebenga A."/>
            <person name="De Vries R.P."/>
            <person name="Grigoriev I.V."/>
            <person name="Mortensen U.H."/>
            <person name="Andersen M.R."/>
            <person name="Baker S.E."/>
        </authorList>
    </citation>
    <scope>NUCLEOTIDE SEQUENCE [LARGE SCALE GENOMIC DNA]</scope>
    <source>
        <strain evidence="3 4">CBS 115572</strain>
    </source>
</reference>
<organism evidence="3 4">
    <name type="scientific">Aspergillus sclerotioniger CBS 115572</name>
    <dbReference type="NCBI Taxonomy" id="1450535"/>
    <lineage>
        <taxon>Eukaryota</taxon>
        <taxon>Fungi</taxon>
        <taxon>Dikarya</taxon>
        <taxon>Ascomycota</taxon>
        <taxon>Pezizomycotina</taxon>
        <taxon>Eurotiomycetes</taxon>
        <taxon>Eurotiomycetidae</taxon>
        <taxon>Eurotiales</taxon>
        <taxon>Aspergillaceae</taxon>
        <taxon>Aspergillus</taxon>
        <taxon>Aspergillus subgen. Circumdati</taxon>
    </lineage>
</organism>
<dbReference type="EMBL" id="MSFK01000018">
    <property type="protein sequence ID" value="PWY83830.1"/>
    <property type="molecule type" value="Genomic_DNA"/>
</dbReference>